<comment type="caution">
    <text evidence="4">The sequence shown here is derived from an EMBL/GenBank/DDBJ whole genome shotgun (WGS) entry which is preliminary data.</text>
</comment>
<reference evidence="4 5" key="1">
    <citation type="submission" date="2023-08" db="EMBL/GenBank/DDBJ databases">
        <title>Draft genome sequence of Algoriphagus confluentis.</title>
        <authorList>
            <person name="Takatani N."/>
            <person name="Hosokawa M."/>
            <person name="Sawabe T."/>
        </authorList>
    </citation>
    <scope>NUCLEOTIDE SEQUENCE [LARGE SCALE GENOMIC DNA]</scope>
    <source>
        <strain evidence="4 5">NBRC 111222</strain>
    </source>
</reference>
<dbReference type="Proteomes" id="UP001338309">
    <property type="component" value="Unassembled WGS sequence"/>
</dbReference>
<dbReference type="RefSeq" id="WP_338224395.1">
    <property type="nucleotide sequence ID" value="NZ_BTPD01000007.1"/>
</dbReference>
<gene>
    <name evidence="4" type="ORF">Aconfl_23180</name>
</gene>
<feature type="DNA-binding region" description="H-T-H motif" evidence="2">
    <location>
        <begin position="34"/>
        <end position="53"/>
    </location>
</feature>
<dbReference type="PANTHER" id="PTHR43479:SF11">
    <property type="entry name" value="ACREF_ENVCD OPERON REPRESSOR-RELATED"/>
    <property type="match status" value="1"/>
</dbReference>
<evidence type="ECO:0000259" key="3">
    <source>
        <dbReference type="PROSITE" id="PS50977"/>
    </source>
</evidence>
<keyword evidence="5" id="KW-1185">Reference proteome</keyword>
<name>A0ABQ6PNZ8_9BACT</name>
<dbReference type="InterPro" id="IPR050624">
    <property type="entry name" value="HTH-type_Tx_Regulator"/>
</dbReference>
<dbReference type="PANTHER" id="PTHR43479">
    <property type="entry name" value="ACREF/ENVCD OPERON REPRESSOR-RELATED"/>
    <property type="match status" value="1"/>
</dbReference>
<dbReference type="EMBL" id="BTPD01000007">
    <property type="protein sequence ID" value="GMQ29675.1"/>
    <property type="molecule type" value="Genomic_DNA"/>
</dbReference>
<dbReference type="Gene3D" id="1.10.10.60">
    <property type="entry name" value="Homeodomain-like"/>
    <property type="match status" value="1"/>
</dbReference>
<feature type="domain" description="HTH tetR-type" evidence="3">
    <location>
        <begin position="11"/>
        <end position="71"/>
    </location>
</feature>
<dbReference type="InterPro" id="IPR009057">
    <property type="entry name" value="Homeodomain-like_sf"/>
</dbReference>
<evidence type="ECO:0000313" key="4">
    <source>
        <dbReference type="EMBL" id="GMQ29675.1"/>
    </source>
</evidence>
<evidence type="ECO:0000313" key="5">
    <source>
        <dbReference type="Proteomes" id="UP001338309"/>
    </source>
</evidence>
<dbReference type="Pfam" id="PF00440">
    <property type="entry name" value="TetR_N"/>
    <property type="match status" value="1"/>
</dbReference>
<keyword evidence="1 2" id="KW-0238">DNA-binding</keyword>
<evidence type="ECO:0000256" key="2">
    <source>
        <dbReference type="PROSITE-ProRule" id="PRU00335"/>
    </source>
</evidence>
<sequence>MKRARNKQAKGDRKQDILNCAEELIQERGLENLSIAQVAKKAGLAVGTIYLYFPKKEDIIAHLTIKSREILLQKFKESGESTADALIKVRLMLWAYLNFYKEHPFYHQLVSFYETNAGLEEPEELLMASRKITNYVIEVIQSGKTQGSIHPDIDESEFSFLLWASAVGVIQIIDVKSRIIQQQLNKSTDAFFSSYIDMIIRSLKK</sequence>
<accession>A0ABQ6PNZ8</accession>
<organism evidence="4 5">
    <name type="scientific">Algoriphagus confluentis</name>
    <dbReference type="NCBI Taxonomy" id="1697556"/>
    <lineage>
        <taxon>Bacteria</taxon>
        <taxon>Pseudomonadati</taxon>
        <taxon>Bacteroidota</taxon>
        <taxon>Cytophagia</taxon>
        <taxon>Cytophagales</taxon>
        <taxon>Cyclobacteriaceae</taxon>
        <taxon>Algoriphagus</taxon>
    </lineage>
</organism>
<proteinExistence type="predicted"/>
<dbReference type="SUPFAM" id="SSF46689">
    <property type="entry name" value="Homeodomain-like"/>
    <property type="match status" value="1"/>
</dbReference>
<dbReference type="SUPFAM" id="SSF48498">
    <property type="entry name" value="Tetracyclin repressor-like, C-terminal domain"/>
    <property type="match status" value="1"/>
</dbReference>
<dbReference type="PRINTS" id="PR00455">
    <property type="entry name" value="HTHTETR"/>
</dbReference>
<protein>
    <submittedName>
        <fullName evidence="4">TetR/AcrR family transcriptional regulator</fullName>
    </submittedName>
</protein>
<evidence type="ECO:0000256" key="1">
    <source>
        <dbReference type="ARBA" id="ARBA00023125"/>
    </source>
</evidence>
<dbReference type="Gene3D" id="1.10.357.10">
    <property type="entry name" value="Tetracycline Repressor, domain 2"/>
    <property type="match status" value="1"/>
</dbReference>
<dbReference type="InterPro" id="IPR023772">
    <property type="entry name" value="DNA-bd_HTH_TetR-type_CS"/>
</dbReference>
<dbReference type="PROSITE" id="PS01081">
    <property type="entry name" value="HTH_TETR_1"/>
    <property type="match status" value="1"/>
</dbReference>
<dbReference type="InterPro" id="IPR036271">
    <property type="entry name" value="Tet_transcr_reg_TetR-rel_C_sf"/>
</dbReference>
<dbReference type="InterPro" id="IPR001647">
    <property type="entry name" value="HTH_TetR"/>
</dbReference>
<dbReference type="PROSITE" id="PS50977">
    <property type="entry name" value="HTH_TETR_2"/>
    <property type="match status" value="1"/>
</dbReference>